<dbReference type="PROSITE" id="PS50110">
    <property type="entry name" value="RESPONSE_REGULATORY"/>
    <property type="match status" value="1"/>
</dbReference>
<feature type="domain" description="Response regulatory" evidence="7">
    <location>
        <begin position="49"/>
        <end position="164"/>
    </location>
</feature>
<keyword evidence="3" id="KW-0238">DNA-binding</keyword>
<dbReference type="PROSITE" id="PS50043">
    <property type="entry name" value="HTH_LUXR_2"/>
    <property type="match status" value="1"/>
</dbReference>
<proteinExistence type="predicted"/>
<sequence length="248" mass="26966">MSGPHSGREVFRAARSPASRSFKFSRFPCIVRDAGSSEPGNCRASDPCKVLIVDDHPIAQGGLRSVFATSDRYKIVGVLDNGAPVSAFVRSQEVDLVVLDMNMPGLRGINVLAEIVGSNDMTVIILTGETQFTEIEYALKLGARGAVSKSEPATEILRACDAALDGEVYLSPMMQRGLASVQAPEIALSPRQMAILHYLAQGETNKEISYRLSIAQPTVSFHIAELRRKLDVPSNRKIVDRAQELKLL</sequence>
<dbReference type="InterPro" id="IPR016032">
    <property type="entry name" value="Sig_transdc_resp-reg_C-effctor"/>
</dbReference>
<organism evidence="8 9">
    <name type="scientific">Qipengyuania citrea</name>
    <dbReference type="NCBI Taxonomy" id="225971"/>
    <lineage>
        <taxon>Bacteria</taxon>
        <taxon>Pseudomonadati</taxon>
        <taxon>Pseudomonadota</taxon>
        <taxon>Alphaproteobacteria</taxon>
        <taxon>Sphingomonadales</taxon>
        <taxon>Erythrobacteraceae</taxon>
        <taxon>Qipengyuania</taxon>
    </lineage>
</organism>
<evidence type="ECO:0000256" key="5">
    <source>
        <dbReference type="PROSITE-ProRule" id="PRU00169"/>
    </source>
</evidence>
<dbReference type="PANTHER" id="PTHR43214">
    <property type="entry name" value="TWO-COMPONENT RESPONSE REGULATOR"/>
    <property type="match status" value="1"/>
</dbReference>
<evidence type="ECO:0000313" key="9">
    <source>
        <dbReference type="Proteomes" id="UP001056619"/>
    </source>
</evidence>
<keyword evidence="4" id="KW-0804">Transcription</keyword>
<dbReference type="InterPro" id="IPR011006">
    <property type="entry name" value="CheY-like_superfamily"/>
</dbReference>
<evidence type="ECO:0000259" key="7">
    <source>
        <dbReference type="PROSITE" id="PS50110"/>
    </source>
</evidence>
<gene>
    <name evidence="8" type="ORF">NCF85_00975</name>
</gene>
<dbReference type="InterPro" id="IPR000792">
    <property type="entry name" value="Tscrpt_reg_LuxR_C"/>
</dbReference>
<dbReference type="InterPro" id="IPR058245">
    <property type="entry name" value="NreC/VraR/RcsB-like_REC"/>
</dbReference>
<protein>
    <submittedName>
        <fullName evidence="8">Response regulator transcription factor</fullName>
    </submittedName>
</protein>
<dbReference type="CDD" id="cd06170">
    <property type="entry name" value="LuxR_C_like"/>
    <property type="match status" value="1"/>
</dbReference>
<evidence type="ECO:0000259" key="6">
    <source>
        <dbReference type="PROSITE" id="PS50043"/>
    </source>
</evidence>
<dbReference type="InterPro" id="IPR039420">
    <property type="entry name" value="WalR-like"/>
</dbReference>
<dbReference type="RefSeq" id="WP_301642201.1">
    <property type="nucleotide sequence ID" value="NZ_CP098494.1"/>
</dbReference>
<keyword evidence="2" id="KW-0805">Transcription regulation</keyword>
<accession>A0ABY4U9W1</accession>
<name>A0ABY4U9W1_9SPHN</name>
<feature type="domain" description="HTH luxR-type" evidence="6">
    <location>
        <begin position="181"/>
        <end position="246"/>
    </location>
</feature>
<dbReference type="SMART" id="SM00421">
    <property type="entry name" value="HTH_LUXR"/>
    <property type="match status" value="1"/>
</dbReference>
<evidence type="ECO:0000256" key="4">
    <source>
        <dbReference type="ARBA" id="ARBA00023163"/>
    </source>
</evidence>
<feature type="modified residue" description="4-aspartylphosphate" evidence="5">
    <location>
        <position position="100"/>
    </location>
</feature>
<dbReference type="Pfam" id="PF00196">
    <property type="entry name" value="GerE"/>
    <property type="match status" value="1"/>
</dbReference>
<keyword evidence="1 5" id="KW-0597">Phosphoprotein</keyword>
<dbReference type="SUPFAM" id="SSF52172">
    <property type="entry name" value="CheY-like"/>
    <property type="match status" value="1"/>
</dbReference>
<evidence type="ECO:0000256" key="2">
    <source>
        <dbReference type="ARBA" id="ARBA00023015"/>
    </source>
</evidence>
<dbReference type="EMBL" id="CP098494">
    <property type="protein sequence ID" value="USA61586.1"/>
    <property type="molecule type" value="Genomic_DNA"/>
</dbReference>
<dbReference type="SMART" id="SM00448">
    <property type="entry name" value="REC"/>
    <property type="match status" value="1"/>
</dbReference>
<dbReference type="Proteomes" id="UP001056619">
    <property type="component" value="Chromosome"/>
</dbReference>
<reference evidence="8 9" key="1">
    <citation type="submission" date="2022-06" db="EMBL/GenBank/DDBJ databases">
        <authorList>
            <person name="Liu G."/>
        </authorList>
    </citation>
    <scope>NUCLEOTIDE SEQUENCE [LARGE SCALE GENOMIC DNA]</scope>
    <source>
        <strain evidence="8 9">E4</strain>
    </source>
</reference>
<evidence type="ECO:0000256" key="1">
    <source>
        <dbReference type="ARBA" id="ARBA00022553"/>
    </source>
</evidence>
<dbReference type="PANTHER" id="PTHR43214:SF41">
    <property type="entry name" value="NITRATE_NITRITE RESPONSE REGULATOR PROTEIN NARP"/>
    <property type="match status" value="1"/>
</dbReference>
<evidence type="ECO:0000313" key="8">
    <source>
        <dbReference type="EMBL" id="USA61586.1"/>
    </source>
</evidence>
<dbReference type="Gene3D" id="3.40.50.2300">
    <property type="match status" value="1"/>
</dbReference>
<dbReference type="SUPFAM" id="SSF46894">
    <property type="entry name" value="C-terminal effector domain of the bipartite response regulators"/>
    <property type="match status" value="1"/>
</dbReference>
<evidence type="ECO:0000256" key="3">
    <source>
        <dbReference type="ARBA" id="ARBA00023125"/>
    </source>
</evidence>
<dbReference type="Pfam" id="PF00072">
    <property type="entry name" value="Response_reg"/>
    <property type="match status" value="1"/>
</dbReference>
<dbReference type="PRINTS" id="PR00038">
    <property type="entry name" value="HTHLUXR"/>
</dbReference>
<dbReference type="InterPro" id="IPR001789">
    <property type="entry name" value="Sig_transdc_resp-reg_receiver"/>
</dbReference>
<keyword evidence="9" id="KW-1185">Reference proteome</keyword>
<dbReference type="CDD" id="cd17535">
    <property type="entry name" value="REC_NarL-like"/>
    <property type="match status" value="1"/>
</dbReference>